<feature type="compositionally biased region" description="Polar residues" evidence="1">
    <location>
        <begin position="273"/>
        <end position="282"/>
    </location>
</feature>
<proteinExistence type="predicted"/>
<keyword evidence="3" id="KW-1185">Reference proteome</keyword>
<accession>A0A1Y1Z799</accession>
<feature type="compositionally biased region" description="Polar residues" evidence="1">
    <location>
        <begin position="363"/>
        <end position="390"/>
    </location>
</feature>
<protein>
    <submittedName>
        <fullName evidence="2">Uncharacterized protein</fullName>
    </submittedName>
</protein>
<feature type="compositionally biased region" description="Basic and acidic residues" evidence="1">
    <location>
        <begin position="283"/>
        <end position="294"/>
    </location>
</feature>
<evidence type="ECO:0000256" key="1">
    <source>
        <dbReference type="SAM" id="MobiDB-lite"/>
    </source>
</evidence>
<evidence type="ECO:0000313" key="3">
    <source>
        <dbReference type="Proteomes" id="UP000193144"/>
    </source>
</evidence>
<sequence>MSSISFVDSNLWTLPRSQRIPEDTWEKYRVDIIRMYNSGGSRGSVAKALAWIKEQKIPDFNPSEKQLRHRIKSVWNGKDGRWVPESSVPDWSESGPWKEFENGLGPWERIGETNASHPSGFILSVSPPDSPFPTTVQPINGSSTVGPPPPPKDTVGTKRRVGYLENVVQGRLKRQRESIQVETVEILGWKPTDPGDWLSVSELTDQLPIPSEIEADLSSPRTAGSALPSRYYSLEFLLGPPVADHVFPQPQTDTMIESSSKPETAREFLLDSSLRQTSPTVDSRSKFETAREPRNTMSDVQRPQSAMTTASANPTLARTWSTSSTLSSMRRQSRLTRSSLFSRWSHRTATVDDLVDRSSLLTISDGSHSRPVSNVDPPTTDQNTESTNNGPEDLDTVGARYTYPTSTQEGSNTTTPIATIPESWVARANDSREKEEVERGNFMEDAIALLPKQVRQEFLPLRAPLNRGRDIL</sequence>
<comment type="caution">
    <text evidence="2">The sequence shown here is derived from an EMBL/GenBank/DDBJ whole genome shotgun (WGS) entry which is preliminary data.</text>
</comment>
<feature type="compositionally biased region" description="Polar residues" evidence="1">
    <location>
        <begin position="295"/>
        <end position="332"/>
    </location>
</feature>
<dbReference type="OrthoDB" id="10652831at2759"/>
<reference evidence="2 3" key="1">
    <citation type="submission" date="2016-07" db="EMBL/GenBank/DDBJ databases">
        <title>Pervasive Adenine N6-methylation of Active Genes in Fungi.</title>
        <authorList>
            <consortium name="DOE Joint Genome Institute"/>
            <person name="Mondo S.J."/>
            <person name="Dannebaum R.O."/>
            <person name="Kuo R.C."/>
            <person name="Labutti K."/>
            <person name="Haridas S."/>
            <person name="Kuo A."/>
            <person name="Salamov A."/>
            <person name="Ahrendt S.R."/>
            <person name="Lipzen A."/>
            <person name="Sullivan W."/>
            <person name="Andreopoulos W.B."/>
            <person name="Clum A."/>
            <person name="Lindquist E."/>
            <person name="Daum C."/>
            <person name="Ramamoorthy G.K."/>
            <person name="Gryganskyi A."/>
            <person name="Culley D."/>
            <person name="Magnuson J.K."/>
            <person name="James T.Y."/>
            <person name="O'Malley M.A."/>
            <person name="Stajich J.E."/>
            <person name="Spatafora J.W."/>
            <person name="Visel A."/>
            <person name="Grigoriev I.V."/>
        </authorList>
    </citation>
    <scope>NUCLEOTIDE SEQUENCE [LARGE SCALE GENOMIC DNA]</scope>
    <source>
        <strain evidence="2 3">CBS 115471</strain>
    </source>
</reference>
<feature type="region of interest" description="Disordered" evidence="1">
    <location>
        <begin position="363"/>
        <end position="396"/>
    </location>
</feature>
<dbReference type="Proteomes" id="UP000193144">
    <property type="component" value="Unassembled WGS sequence"/>
</dbReference>
<gene>
    <name evidence="2" type="ORF">BCR34DRAFT_571493</name>
</gene>
<dbReference type="AlphaFoldDB" id="A0A1Y1Z799"/>
<organism evidence="2 3">
    <name type="scientific">Clohesyomyces aquaticus</name>
    <dbReference type="NCBI Taxonomy" id="1231657"/>
    <lineage>
        <taxon>Eukaryota</taxon>
        <taxon>Fungi</taxon>
        <taxon>Dikarya</taxon>
        <taxon>Ascomycota</taxon>
        <taxon>Pezizomycotina</taxon>
        <taxon>Dothideomycetes</taxon>
        <taxon>Pleosporomycetidae</taxon>
        <taxon>Pleosporales</taxon>
        <taxon>Lindgomycetaceae</taxon>
        <taxon>Clohesyomyces</taxon>
    </lineage>
</organism>
<name>A0A1Y1Z799_9PLEO</name>
<feature type="region of interest" description="Disordered" evidence="1">
    <location>
        <begin position="272"/>
        <end position="332"/>
    </location>
</feature>
<evidence type="ECO:0000313" key="2">
    <source>
        <dbReference type="EMBL" id="ORY06129.1"/>
    </source>
</evidence>
<dbReference type="EMBL" id="MCFA01000119">
    <property type="protein sequence ID" value="ORY06129.1"/>
    <property type="molecule type" value="Genomic_DNA"/>
</dbReference>